<reference evidence="1" key="1">
    <citation type="submission" date="2015-06" db="UniProtKB">
        <authorList>
            <consortium name="EnsemblPlants"/>
        </authorList>
    </citation>
    <scope>IDENTIFICATION</scope>
</reference>
<dbReference type="InterPro" id="IPR036047">
    <property type="entry name" value="F-box-like_dom_sf"/>
</dbReference>
<dbReference type="SMART" id="SM00256">
    <property type="entry name" value="FBOX"/>
    <property type="match status" value="1"/>
</dbReference>
<name>M8C8H2_AEGTA</name>
<dbReference type="AlphaFoldDB" id="M8C8H2"/>
<evidence type="ECO:0000313" key="1">
    <source>
        <dbReference type="EnsemblPlants" id="EMT30373"/>
    </source>
</evidence>
<organism evidence="1">
    <name type="scientific">Aegilops tauschii</name>
    <name type="common">Tausch's goatgrass</name>
    <name type="synonym">Aegilops squarrosa</name>
    <dbReference type="NCBI Taxonomy" id="37682"/>
    <lineage>
        <taxon>Eukaryota</taxon>
        <taxon>Viridiplantae</taxon>
        <taxon>Streptophyta</taxon>
        <taxon>Embryophyta</taxon>
        <taxon>Tracheophyta</taxon>
        <taxon>Spermatophyta</taxon>
        <taxon>Magnoliopsida</taxon>
        <taxon>Liliopsida</taxon>
        <taxon>Poales</taxon>
        <taxon>Poaceae</taxon>
        <taxon>BOP clade</taxon>
        <taxon>Pooideae</taxon>
        <taxon>Triticodae</taxon>
        <taxon>Triticeae</taxon>
        <taxon>Triticinae</taxon>
        <taxon>Aegilops</taxon>
    </lineage>
</organism>
<proteinExistence type="predicted"/>
<dbReference type="Gene3D" id="1.20.1280.50">
    <property type="match status" value="1"/>
</dbReference>
<dbReference type="CDD" id="cd22157">
    <property type="entry name" value="F-box_AtFBW1-like"/>
    <property type="match status" value="1"/>
</dbReference>
<dbReference type="InterPro" id="IPR001810">
    <property type="entry name" value="F-box_dom"/>
</dbReference>
<dbReference type="PANTHER" id="PTHR31672:SF2">
    <property type="entry name" value="F-BOX DOMAIN-CONTAINING PROTEIN"/>
    <property type="match status" value="1"/>
</dbReference>
<sequence length="53" mass="5992">MDTTVPHLPDDVLVEILVRLPARYIAGCRAVCRAWRSAISHPIFDRVHSSRPP</sequence>
<dbReference type="SUPFAM" id="SSF81383">
    <property type="entry name" value="F-box domain"/>
    <property type="match status" value="1"/>
</dbReference>
<dbReference type="InterPro" id="IPR050796">
    <property type="entry name" value="SCF_F-box_component"/>
</dbReference>
<accession>M8C8H2</accession>
<dbReference type="Pfam" id="PF00646">
    <property type="entry name" value="F-box"/>
    <property type="match status" value="1"/>
</dbReference>
<dbReference type="EnsemblPlants" id="EMT30373">
    <property type="protein sequence ID" value="EMT30373"/>
    <property type="gene ID" value="F775_42357"/>
</dbReference>
<protein>
    <submittedName>
        <fullName evidence="1">Uncharacterized protein</fullName>
    </submittedName>
</protein>
<dbReference type="PROSITE" id="PS50181">
    <property type="entry name" value="FBOX"/>
    <property type="match status" value="1"/>
</dbReference>
<dbReference type="PANTHER" id="PTHR31672">
    <property type="entry name" value="BNACNNG10540D PROTEIN"/>
    <property type="match status" value="1"/>
</dbReference>